<organism evidence="3 4">
    <name type="scientific">Hathewaya proteolytica DSM 3090</name>
    <dbReference type="NCBI Taxonomy" id="1121331"/>
    <lineage>
        <taxon>Bacteria</taxon>
        <taxon>Bacillati</taxon>
        <taxon>Bacillota</taxon>
        <taxon>Clostridia</taxon>
        <taxon>Eubacteriales</taxon>
        <taxon>Clostridiaceae</taxon>
        <taxon>Hathewaya</taxon>
    </lineage>
</organism>
<dbReference type="PANTHER" id="PTHR33734">
    <property type="entry name" value="LYSM DOMAIN-CONTAINING GPI-ANCHORED PROTEIN 2"/>
    <property type="match status" value="1"/>
</dbReference>
<gene>
    <name evidence="3" type="ORF">SAMN02745248_01263</name>
</gene>
<dbReference type="AlphaFoldDB" id="A0A1M6N4B9"/>
<dbReference type="PANTHER" id="PTHR33734:SF22">
    <property type="entry name" value="MEMBRANE-BOUND LYTIC MUREIN TRANSGLYCOSYLASE D"/>
    <property type="match status" value="1"/>
</dbReference>
<sequence>MRNSKNIRVLFSAMVSTLMVTSFLSINVQALDYTVQQGDSLYKIGQRYNISYENIMKDNNLKSTLIYPGQKLYVNDNVKVTYTVVKGDSLYKIAKKYGTTVQAIKSLNNLKSDMIYPGQVFVIKGSNTPSTTEKPENNVVTPKPVDPNEKFTSKSGVSYTQSELDLLSRLIKAEAGGESYNTQLAVGAVVINRVKNAGFPNTIKDVIYEVSYGYYQFTPVLNGEINKPGNEQSLNAAKEALNGTDPTNGALYFFDNTVTNNWLLSKPRALVEKNMIFAY</sequence>
<dbReference type="Pfam" id="PF07486">
    <property type="entry name" value="Hydrolase_2"/>
    <property type="match status" value="1"/>
</dbReference>
<feature type="domain" description="LysM" evidence="2">
    <location>
        <begin position="31"/>
        <end position="74"/>
    </location>
</feature>
<accession>A0A1M6N4B9</accession>
<feature type="signal peptide" evidence="1">
    <location>
        <begin position="1"/>
        <end position="30"/>
    </location>
</feature>
<dbReference type="Gene3D" id="6.20.240.60">
    <property type="match status" value="1"/>
</dbReference>
<evidence type="ECO:0000313" key="3">
    <source>
        <dbReference type="EMBL" id="SHJ90540.1"/>
    </source>
</evidence>
<protein>
    <submittedName>
        <fullName evidence="3">LysM domain-containing protein</fullName>
    </submittedName>
</protein>
<dbReference type="InterPro" id="IPR011105">
    <property type="entry name" value="Cell_wall_hydrolase_SleB"/>
</dbReference>
<dbReference type="InterPro" id="IPR036779">
    <property type="entry name" value="LysM_dom_sf"/>
</dbReference>
<reference evidence="3 4" key="1">
    <citation type="submission" date="2016-11" db="EMBL/GenBank/DDBJ databases">
        <authorList>
            <person name="Jaros S."/>
            <person name="Januszkiewicz K."/>
            <person name="Wedrychowicz H."/>
        </authorList>
    </citation>
    <scope>NUCLEOTIDE SEQUENCE [LARGE SCALE GENOMIC DNA]</scope>
    <source>
        <strain evidence="3 4">DSM 3090</strain>
    </source>
</reference>
<evidence type="ECO:0000259" key="2">
    <source>
        <dbReference type="PROSITE" id="PS51782"/>
    </source>
</evidence>
<dbReference type="CDD" id="cd00118">
    <property type="entry name" value="LysM"/>
    <property type="match status" value="2"/>
</dbReference>
<evidence type="ECO:0000256" key="1">
    <source>
        <dbReference type="SAM" id="SignalP"/>
    </source>
</evidence>
<keyword evidence="4" id="KW-1185">Reference proteome</keyword>
<dbReference type="Gene3D" id="3.10.350.10">
    <property type="entry name" value="LysM domain"/>
    <property type="match status" value="2"/>
</dbReference>
<dbReference type="PROSITE" id="PS51782">
    <property type="entry name" value="LYSM"/>
    <property type="match status" value="2"/>
</dbReference>
<dbReference type="EMBL" id="FRAD01000009">
    <property type="protein sequence ID" value="SHJ90540.1"/>
    <property type="molecule type" value="Genomic_DNA"/>
</dbReference>
<dbReference type="InterPro" id="IPR018392">
    <property type="entry name" value="LysM"/>
</dbReference>
<dbReference type="RefSeq" id="WP_072903278.1">
    <property type="nucleotide sequence ID" value="NZ_FRAD01000009.1"/>
</dbReference>
<dbReference type="Pfam" id="PF01476">
    <property type="entry name" value="LysM"/>
    <property type="match status" value="2"/>
</dbReference>
<dbReference type="SUPFAM" id="SSF54106">
    <property type="entry name" value="LysM domain"/>
    <property type="match status" value="2"/>
</dbReference>
<dbReference type="InterPro" id="IPR042047">
    <property type="entry name" value="SleB_dom1"/>
</dbReference>
<keyword evidence="1" id="KW-0732">Signal</keyword>
<dbReference type="SMART" id="SM00257">
    <property type="entry name" value="LysM"/>
    <property type="match status" value="2"/>
</dbReference>
<dbReference type="GO" id="GO:0008932">
    <property type="term" value="F:lytic endotransglycosylase activity"/>
    <property type="evidence" value="ECO:0007669"/>
    <property type="project" value="TreeGrafter"/>
</dbReference>
<dbReference type="STRING" id="1121331.SAMN02745248_01263"/>
<evidence type="ECO:0000313" key="4">
    <source>
        <dbReference type="Proteomes" id="UP000183952"/>
    </source>
</evidence>
<name>A0A1M6N4B9_9CLOT</name>
<dbReference type="Gene3D" id="1.10.10.2520">
    <property type="entry name" value="Cell wall hydrolase SleB, domain 1"/>
    <property type="match status" value="1"/>
</dbReference>
<dbReference type="Proteomes" id="UP000183952">
    <property type="component" value="Unassembled WGS sequence"/>
</dbReference>
<proteinExistence type="predicted"/>
<dbReference type="GO" id="GO:0016787">
    <property type="term" value="F:hydrolase activity"/>
    <property type="evidence" value="ECO:0007669"/>
    <property type="project" value="InterPro"/>
</dbReference>
<feature type="chain" id="PRO_5013359648" evidence="1">
    <location>
        <begin position="31"/>
        <end position="279"/>
    </location>
</feature>
<feature type="domain" description="LysM" evidence="2">
    <location>
        <begin position="80"/>
        <end position="123"/>
    </location>
</feature>
<dbReference type="OrthoDB" id="9785345at2"/>